<organism evidence="1">
    <name type="scientific">Rhipicephalus pulchellus</name>
    <name type="common">Yellow backed tick</name>
    <name type="synonym">Dermacentor pulchellus</name>
    <dbReference type="NCBI Taxonomy" id="72859"/>
    <lineage>
        <taxon>Eukaryota</taxon>
        <taxon>Metazoa</taxon>
        <taxon>Ecdysozoa</taxon>
        <taxon>Arthropoda</taxon>
        <taxon>Chelicerata</taxon>
        <taxon>Arachnida</taxon>
        <taxon>Acari</taxon>
        <taxon>Parasitiformes</taxon>
        <taxon>Ixodida</taxon>
        <taxon>Ixodoidea</taxon>
        <taxon>Ixodidae</taxon>
        <taxon>Rhipicephalinae</taxon>
        <taxon>Rhipicephalus</taxon>
        <taxon>Rhipicephalus</taxon>
    </lineage>
</organism>
<sequence length="87" mass="7794">MPGKVTCAAPGLLMPTGPRVPAAQVTLPGISGVTTQITSGGLQGTTGGHLVTASTTSTGGAATTSGGLVSGGASLSGGAGSASGVNG</sequence>
<reference evidence="1" key="2">
    <citation type="journal article" date="2015" name="J. Proteomics">
        <title>Sexual differences in the sialomes of the zebra tick, Rhipicephalus pulchellus.</title>
        <authorList>
            <person name="Tan A.W."/>
            <person name="Francischetti I.M."/>
            <person name="Slovak M."/>
            <person name="Kini R.M."/>
            <person name="Ribeiro J.M."/>
        </authorList>
    </citation>
    <scope>NUCLEOTIDE SEQUENCE</scope>
    <source>
        <tissue evidence="1">Salivary gland</tissue>
    </source>
</reference>
<accession>L7MMH9</accession>
<dbReference type="AlphaFoldDB" id="L7MMH9"/>
<dbReference type="EMBL" id="GACK01000465">
    <property type="protein sequence ID" value="JAA64569.1"/>
    <property type="molecule type" value="mRNA"/>
</dbReference>
<name>L7MMH9_RHIPC</name>
<reference evidence="1" key="1">
    <citation type="submission" date="2012-11" db="EMBL/GenBank/DDBJ databases">
        <authorList>
            <person name="Lucero-Rivera Y.E."/>
            <person name="Tovar-Ramirez D."/>
        </authorList>
    </citation>
    <scope>NUCLEOTIDE SEQUENCE</scope>
    <source>
        <tissue evidence="1">Salivary gland</tissue>
    </source>
</reference>
<protein>
    <submittedName>
        <fullName evidence="1">Uncharacterized protein</fullName>
    </submittedName>
</protein>
<feature type="non-terminal residue" evidence="1">
    <location>
        <position position="87"/>
    </location>
</feature>
<evidence type="ECO:0000313" key="1">
    <source>
        <dbReference type="EMBL" id="JAA64569.1"/>
    </source>
</evidence>
<proteinExistence type="evidence at transcript level"/>